<proteinExistence type="predicted"/>
<gene>
    <name evidence="4" type="ORF">UW22_C0079G0006</name>
</gene>
<keyword evidence="2" id="KW-0408">Iron</keyword>
<sequence>MGLTITSLDDAVSRFLEVHAPPVTKRIEALSELHKRGISMYAFVGPMLPYVVQKENELEKLIYTLKQIGVKEIWFEHINLNARIKDRLFSYLRKTNPSLIPLFEKTKVFAYQKNLDALIYKFVRNHSIKIGGGSVIRHNKPHN</sequence>
<dbReference type="AlphaFoldDB" id="A0A0G1GII2"/>
<dbReference type="GO" id="GO:0046872">
    <property type="term" value="F:metal ion binding"/>
    <property type="evidence" value="ECO:0007669"/>
    <property type="project" value="UniProtKB-KW"/>
</dbReference>
<dbReference type="PANTHER" id="PTHR43432:SF6">
    <property type="entry name" value="RADICAL SAM CORE DOMAIN-CONTAINING PROTEIN"/>
    <property type="match status" value="1"/>
</dbReference>
<evidence type="ECO:0000313" key="4">
    <source>
        <dbReference type="EMBL" id="KKT34355.1"/>
    </source>
</evidence>
<dbReference type="Gene3D" id="3.80.30.30">
    <property type="match status" value="1"/>
</dbReference>
<dbReference type="Proteomes" id="UP000034617">
    <property type="component" value="Unassembled WGS sequence"/>
</dbReference>
<accession>A0A0G1GII2</accession>
<evidence type="ECO:0000313" key="5">
    <source>
        <dbReference type="Proteomes" id="UP000034617"/>
    </source>
</evidence>
<dbReference type="GO" id="GO:0051536">
    <property type="term" value="F:iron-sulfur cluster binding"/>
    <property type="evidence" value="ECO:0007669"/>
    <property type="project" value="UniProtKB-KW"/>
</dbReference>
<dbReference type="PANTHER" id="PTHR43432">
    <property type="entry name" value="SLR0285 PROTEIN"/>
    <property type="match status" value="1"/>
</dbReference>
<name>A0A0G1GII2_9BACT</name>
<keyword evidence="3" id="KW-0411">Iron-sulfur</keyword>
<organism evidence="4 5">
    <name type="scientific">Candidatus Gottesmanbacteria bacterium GW2011_GWB1_44_11c</name>
    <dbReference type="NCBI Taxonomy" id="1618447"/>
    <lineage>
        <taxon>Bacteria</taxon>
        <taxon>Candidatus Gottesmaniibacteriota</taxon>
    </lineage>
</organism>
<evidence type="ECO:0000256" key="3">
    <source>
        <dbReference type="ARBA" id="ARBA00023014"/>
    </source>
</evidence>
<keyword evidence="1" id="KW-0479">Metal-binding</keyword>
<protein>
    <submittedName>
        <fullName evidence="4">Radical SAM domain protein</fullName>
    </submittedName>
</protein>
<reference evidence="4 5" key="1">
    <citation type="journal article" date="2015" name="Nature">
        <title>rRNA introns, odd ribosomes, and small enigmatic genomes across a large radiation of phyla.</title>
        <authorList>
            <person name="Brown C.T."/>
            <person name="Hug L.A."/>
            <person name="Thomas B.C."/>
            <person name="Sharon I."/>
            <person name="Castelle C.J."/>
            <person name="Singh A."/>
            <person name="Wilkins M.J."/>
            <person name="Williams K.H."/>
            <person name="Banfield J.F."/>
        </authorList>
    </citation>
    <scope>NUCLEOTIDE SEQUENCE [LARGE SCALE GENOMIC DNA]</scope>
</reference>
<evidence type="ECO:0000256" key="1">
    <source>
        <dbReference type="ARBA" id="ARBA00022723"/>
    </source>
</evidence>
<comment type="caution">
    <text evidence="4">The sequence shown here is derived from an EMBL/GenBank/DDBJ whole genome shotgun (WGS) entry which is preliminary data.</text>
</comment>
<dbReference type="EMBL" id="LCHM01000079">
    <property type="protein sequence ID" value="KKT34355.1"/>
    <property type="molecule type" value="Genomic_DNA"/>
</dbReference>
<dbReference type="InterPro" id="IPR040086">
    <property type="entry name" value="MJ0683-like"/>
</dbReference>
<evidence type="ECO:0000256" key="2">
    <source>
        <dbReference type="ARBA" id="ARBA00023004"/>
    </source>
</evidence>